<reference evidence="2 3" key="1">
    <citation type="submission" date="2013-08" db="EMBL/GenBank/DDBJ databases">
        <title>Genome of Pontibacillus chungwhensis.</title>
        <authorList>
            <person name="Wang Q."/>
            <person name="Wang G."/>
        </authorList>
    </citation>
    <scope>NUCLEOTIDE SEQUENCE [LARGE SCALE GENOMIC DNA]</scope>
    <source>
        <strain evidence="2 3">BH030062</strain>
    </source>
</reference>
<evidence type="ECO:0000313" key="3">
    <source>
        <dbReference type="Proteomes" id="UP000030153"/>
    </source>
</evidence>
<accession>A0A0A2USV6</accession>
<feature type="region of interest" description="Disordered" evidence="1">
    <location>
        <begin position="30"/>
        <end position="101"/>
    </location>
</feature>
<name>A0A0A2USV6_9BACI</name>
<keyword evidence="3" id="KW-1185">Reference proteome</keyword>
<dbReference type="Proteomes" id="UP000030153">
    <property type="component" value="Unassembled WGS sequence"/>
</dbReference>
<protein>
    <submittedName>
        <fullName evidence="2">Uncharacterized protein</fullName>
    </submittedName>
</protein>
<sequence length="101" mass="11039">MPLARGSSLGVEAQAVALAAQVRRKLTQVIKKPTQASGRRLKSEQSGSRKSEAAQVRRKLTQVVKKPTQASGHRLKPEQSGSRKSEAAQVLRKLTQVRRVS</sequence>
<gene>
    <name evidence="2" type="ORF">N780_08865</name>
</gene>
<feature type="compositionally biased region" description="Basic and acidic residues" evidence="1">
    <location>
        <begin position="75"/>
        <end position="86"/>
    </location>
</feature>
<evidence type="ECO:0000313" key="2">
    <source>
        <dbReference type="EMBL" id="KGP91342.1"/>
    </source>
</evidence>
<dbReference type="STRING" id="1385513.N780_08865"/>
<dbReference type="EMBL" id="AVBG01000007">
    <property type="protein sequence ID" value="KGP91342.1"/>
    <property type="molecule type" value="Genomic_DNA"/>
</dbReference>
<proteinExistence type="predicted"/>
<evidence type="ECO:0000256" key="1">
    <source>
        <dbReference type="SAM" id="MobiDB-lite"/>
    </source>
</evidence>
<organism evidence="2 3">
    <name type="scientific">Pontibacillus chungwhensis BH030062</name>
    <dbReference type="NCBI Taxonomy" id="1385513"/>
    <lineage>
        <taxon>Bacteria</taxon>
        <taxon>Bacillati</taxon>
        <taxon>Bacillota</taxon>
        <taxon>Bacilli</taxon>
        <taxon>Bacillales</taxon>
        <taxon>Bacillaceae</taxon>
        <taxon>Pontibacillus</taxon>
    </lineage>
</organism>
<feature type="compositionally biased region" description="Basic and acidic residues" evidence="1">
    <location>
        <begin position="41"/>
        <end position="52"/>
    </location>
</feature>
<comment type="caution">
    <text evidence="2">The sequence shown here is derived from an EMBL/GenBank/DDBJ whole genome shotgun (WGS) entry which is preliminary data.</text>
</comment>
<dbReference type="AlphaFoldDB" id="A0A0A2USV6"/>